<sequence length="291" mass="33064">MPSRSKAIAPLKRFARASLACGITCAIVILLFQIQACNNSDDRSSSSSPFSIFHQWNNIMYTNCSHDEERNHLMTNTIYSMTAKLRKAVTFLPLKDLRYSNTALQGHTWFMSSTSDKQDDKGSVQYQHFPSKASNDQLLCLKGRDTHDDVWNSYALAWPDTLPHNATLLKGLAFVSYNHYNYENICHLTCKRHPNIPPRVTTHKHVLHGQEQQCNGVLPKGVAEAGQRRAVRVPVDRELVWDEAQGAWRDPDGDPCPYPEDDRCCFHIYKGGLIGHNDTQFAEWLRGSSMK</sequence>
<proteinExistence type="predicted"/>
<evidence type="ECO:0000313" key="2">
    <source>
        <dbReference type="Proteomes" id="UP001419268"/>
    </source>
</evidence>
<keyword evidence="2" id="KW-1185">Reference proteome</keyword>
<protein>
    <submittedName>
        <fullName evidence="1">Uncharacterized protein</fullName>
    </submittedName>
</protein>
<accession>A0AAP0F074</accession>
<comment type="caution">
    <text evidence="1">The sequence shown here is derived from an EMBL/GenBank/DDBJ whole genome shotgun (WGS) entry which is preliminary data.</text>
</comment>
<dbReference type="Proteomes" id="UP001419268">
    <property type="component" value="Unassembled WGS sequence"/>
</dbReference>
<gene>
    <name evidence="1" type="ORF">Scep_023497</name>
</gene>
<organism evidence="1 2">
    <name type="scientific">Stephania cephalantha</name>
    <dbReference type="NCBI Taxonomy" id="152367"/>
    <lineage>
        <taxon>Eukaryota</taxon>
        <taxon>Viridiplantae</taxon>
        <taxon>Streptophyta</taxon>
        <taxon>Embryophyta</taxon>
        <taxon>Tracheophyta</taxon>
        <taxon>Spermatophyta</taxon>
        <taxon>Magnoliopsida</taxon>
        <taxon>Ranunculales</taxon>
        <taxon>Menispermaceae</taxon>
        <taxon>Menispermoideae</taxon>
        <taxon>Cissampelideae</taxon>
        <taxon>Stephania</taxon>
    </lineage>
</organism>
<dbReference type="EMBL" id="JBBNAG010000010">
    <property type="protein sequence ID" value="KAK9100067.1"/>
    <property type="molecule type" value="Genomic_DNA"/>
</dbReference>
<name>A0AAP0F074_9MAGN</name>
<reference evidence="1 2" key="1">
    <citation type="submission" date="2024-01" db="EMBL/GenBank/DDBJ databases">
        <title>Genome assemblies of Stephania.</title>
        <authorList>
            <person name="Yang L."/>
        </authorList>
    </citation>
    <scope>NUCLEOTIDE SEQUENCE [LARGE SCALE GENOMIC DNA]</scope>
    <source>
        <strain evidence="1">JXDWG</strain>
        <tissue evidence="1">Leaf</tissue>
    </source>
</reference>
<evidence type="ECO:0000313" key="1">
    <source>
        <dbReference type="EMBL" id="KAK9100067.1"/>
    </source>
</evidence>
<dbReference type="AlphaFoldDB" id="A0AAP0F074"/>